<keyword evidence="9" id="KW-0288">FMN</keyword>
<dbReference type="GO" id="GO:0005737">
    <property type="term" value="C:cytoplasm"/>
    <property type="evidence" value="ECO:0000318"/>
    <property type="project" value="GO_Central"/>
</dbReference>
<dbReference type="GO" id="GO:0046872">
    <property type="term" value="F:metal ion binding"/>
    <property type="evidence" value="ECO:0007669"/>
    <property type="project" value="UniProtKB-KW"/>
</dbReference>
<keyword evidence="14" id="KW-0560">Oxidoreductase</keyword>
<dbReference type="PANTHER" id="PTHR48109:SF1">
    <property type="entry name" value="DIHYDROOROTATE DEHYDROGENASE (FUMARATE)"/>
    <property type="match status" value="1"/>
</dbReference>
<keyword evidence="7" id="KW-0963">Cytoplasm</keyword>
<name>A2EKA7_TRIV3</name>
<evidence type="ECO:0000256" key="16">
    <source>
        <dbReference type="ARBA" id="ARBA00030119"/>
    </source>
</evidence>
<reference evidence="19" key="1">
    <citation type="submission" date="2006-10" db="EMBL/GenBank/DDBJ databases">
        <authorList>
            <person name="Amadeo P."/>
            <person name="Zhao Q."/>
            <person name="Wortman J."/>
            <person name="Fraser-Liggett C."/>
            <person name="Carlton J."/>
        </authorList>
    </citation>
    <scope>NUCLEOTIDE SEQUENCE</scope>
    <source>
        <strain evidence="19">G3</strain>
    </source>
</reference>
<dbReference type="GO" id="GO:0044205">
    <property type="term" value="P:'de novo' UMP biosynthetic process"/>
    <property type="evidence" value="ECO:0007669"/>
    <property type="project" value="UniProtKB-UniPathway"/>
</dbReference>
<evidence type="ECO:0000256" key="13">
    <source>
        <dbReference type="ARBA" id="ARBA00022982"/>
    </source>
</evidence>
<evidence type="ECO:0000256" key="2">
    <source>
        <dbReference type="ARBA" id="ARBA00001966"/>
    </source>
</evidence>
<keyword evidence="8" id="KW-0285">Flavoprotein</keyword>
<evidence type="ECO:0000256" key="17">
    <source>
        <dbReference type="ARBA" id="ARBA00032722"/>
    </source>
</evidence>
<keyword evidence="13" id="KW-0249">Electron transport</keyword>
<dbReference type="PROSITE" id="PS00912">
    <property type="entry name" value="DHODEHASE_2"/>
    <property type="match status" value="1"/>
</dbReference>
<keyword evidence="10" id="KW-0479">Metal-binding</keyword>
<comment type="pathway">
    <text evidence="4">Pyrimidine metabolism; UMP biosynthesis via de novo pathway.</text>
</comment>
<evidence type="ECO:0000256" key="14">
    <source>
        <dbReference type="ARBA" id="ARBA00023002"/>
    </source>
</evidence>
<dbReference type="Proteomes" id="UP000001542">
    <property type="component" value="Unassembled WGS sequence"/>
</dbReference>
<comment type="cofactor">
    <cofactor evidence="2">
        <name>[4Fe-4S] cluster</name>
        <dbReference type="ChEBI" id="CHEBI:49883"/>
    </cofactor>
</comment>
<accession>A2EKA7</accession>
<dbReference type="InterPro" id="IPR005720">
    <property type="entry name" value="Dihydroorotate_DH_cat"/>
</dbReference>
<dbReference type="InterPro" id="IPR023359">
    <property type="entry name" value="Dihydro_DH_chainA_dom2"/>
</dbReference>
<dbReference type="Pfam" id="PF01180">
    <property type="entry name" value="DHO_dh"/>
    <property type="match status" value="1"/>
</dbReference>
<evidence type="ECO:0000256" key="7">
    <source>
        <dbReference type="ARBA" id="ARBA00022490"/>
    </source>
</evidence>
<dbReference type="eggNOG" id="KOG1799">
    <property type="taxonomic scope" value="Eukaryota"/>
</dbReference>
<evidence type="ECO:0000256" key="8">
    <source>
        <dbReference type="ARBA" id="ARBA00022630"/>
    </source>
</evidence>
<comment type="cofactor">
    <cofactor evidence="1">
        <name>FMN</name>
        <dbReference type="ChEBI" id="CHEBI:58210"/>
    </cofactor>
</comment>
<feature type="domain" description="4Fe-4S ferredoxin-type" evidence="18">
    <location>
        <begin position="308"/>
        <end position="337"/>
    </location>
</feature>
<evidence type="ECO:0000256" key="15">
    <source>
        <dbReference type="ARBA" id="ARBA00023004"/>
    </source>
</evidence>
<keyword evidence="15" id="KW-0408">Iron</keyword>
<comment type="subcellular location">
    <subcellularLocation>
        <location evidence="3">Cytoplasm</location>
    </subcellularLocation>
</comment>
<dbReference type="InParanoid" id="A2EKA7"/>
<keyword evidence="20" id="KW-1185">Reference proteome</keyword>
<dbReference type="PROSITE" id="PS00198">
    <property type="entry name" value="4FE4S_FER_1"/>
    <property type="match status" value="1"/>
</dbReference>
<dbReference type="UniPathway" id="UPA00070"/>
<dbReference type="InterPro" id="IPR050074">
    <property type="entry name" value="DHO_dehydrogenase"/>
</dbReference>
<keyword evidence="11" id="KW-0677">Repeat</keyword>
<dbReference type="SUPFAM" id="SSF51395">
    <property type="entry name" value="FMN-linked oxidoreductases"/>
    <property type="match status" value="1"/>
</dbReference>
<evidence type="ECO:0000256" key="9">
    <source>
        <dbReference type="ARBA" id="ARBA00022643"/>
    </source>
</evidence>
<evidence type="ECO:0000256" key="10">
    <source>
        <dbReference type="ARBA" id="ARBA00022723"/>
    </source>
</evidence>
<evidence type="ECO:0000259" key="18">
    <source>
        <dbReference type="PROSITE" id="PS51379"/>
    </source>
</evidence>
<evidence type="ECO:0000256" key="1">
    <source>
        <dbReference type="ARBA" id="ARBA00001917"/>
    </source>
</evidence>
<evidence type="ECO:0000313" key="19">
    <source>
        <dbReference type="EMBL" id="EAY06905.1"/>
    </source>
</evidence>
<sequence length="365" mass="39074">MSLKTKFAGYEVKNPLMPAPGPPVRDAKACIDCIKGGCGVMVTKTISVAAAKVPQPNMYESKDHKYFLNTELWTELTPEQWLEHEYPKIREVCNQAKIPMICSMGYTAEEIAKMAPKVAPFCDGLELSTHYIGDDPKPMQDAIKAAIHGSGGKPVYVKLSPFRDAPIAAKAAKAAGATGLVCVNSFGPTLALDIERKGAPFMGSTSKYGWVSGPAIKPLALRVVYDVCKEVDLPVVGVGGISNGRDAIEFLMAGAQALGICTAAIVEGRDVYGSIAQEMSQWLTEHGYKDIHEVIGLGLKHEPLQQHNPPKIAAEKCVGCGTCVTSCLYEALQLEDGIAKCDGAKCFRCGLCYTRCPTCAISIQG</sequence>
<dbReference type="Gene3D" id="3.30.70.20">
    <property type="match status" value="1"/>
</dbReference>
<reference evidence="19" key="2">
    <citation type="journal article" date="2007" name="Science">
        <title>Draft genome sequence of the sexually transmitted pathogen Trichomonas vaginalis.</title>
        <authorList>
            <person name="Carlton J.M."/>
            <person name="Hirt R.P."/>
            <person name="Silva J.C."/>
            <person name="Delcher A.L."/>
            <person name="Schatz M."/>
            <person name="Zhao Q."/>
            <person name="Wortman J.R."/>
            <person name="Bidwell S.L."/>
            <person name="Alsmark U.C.M."/>
            <person name="Besteiro S."/>
            <person name="Sicheritz-Ponten T."/>
            <person name="Noel C.J."/>
            <person name="Dacks J.B."/>
            <person name="Foster P.G."/>
            <person name="Simillion C."/>
            <person name="Van de Peer Y."/>
            <person name="Miranda-Saavedra D."/>
            <person name="Barton G.J."/>
            <person name="Westrop G.D."/>
            <person name="Mueller S."/>
            <person name="Dessi D."/>
            <person name="Fiori P.L."/>
            <person name="Ren Q."/>
            <person name="Paulsen I."/>
            <person name="Zhang H."/>
            <person name="Bastida-Corcuera F.D."/>
            <person name="Simoes-Barbosa A."/>
            <person name="Brown M.T."/>
            <person name="Hayes R.D."/>
            <person name="Mukherjee M."/>
            <person name="Okumura C.Y."/>
            <person name="Schneider R."/>
            <person name="Smith A.J."/>
            <person name="Vanacova S."/>
            <person name="Villalvazo M."/>
            <person name="Haas B.J."/>
            <person name="Pertea M."/>
            <person name="Feldblyum T.V."/>
            <person name="Utterback T.R."/>
            <person name="Shu C.L."/>
            <person name="Osoegawa K."/>
            <person name="de Jong P.J."/>
            <person name="Hrdy I."/>
            <person name="Horvathova L."/>
            <person name="Zubacova Z."/>
            <person name="Dolezal P."/>
            <person name="Malik S.B."/>
            <person name="Logsdon J.M. Jr."/>
            <person name="Henze K."/>
            <person name="Gupta A."/>
            <person name="Wang C.C."/>
            <person name="Dunne R.L."/>
            <person name="Upcroft J.A."/>
            <person name="Upcroft P."/>
            <person name="White O."/>
            <person name="Salzberg S.L."/>
            <person name="Tang P."/>
            <person name="Chiu C.-H."/>
            <person name="Lee Y.-S."/>
            <person name="Embley T.M."/>
            <person name="Coombs G.H."/>
            <person name="Mottram J.C."/>
            <person name="Tachezy J."/>
            <person name="Fraser-Liggett C.M."/>
            <person name="Johnson P.J."/>
        </authorList>
    </citation>
    <scope>NUCLEOTIDE SEQUENCE [LARGE SCALE GENOMIC DNA]</scope>
    <source>
        <strain evidence="19">G3</strain>
    </source>
</reference>
<dbReference type="Gene3D" id="2.30.26.10">
    <property type="entry name" value="Dihydroorotate Dehydrogenase A, chain A, domain 2"/>
    <property type="match status" value="1"/>
</dbReference>
<dbReference type="OrthoDB" id="14784at2759"/>
<dbReference type="FunFam" id="3.20.20.70:FF:000339">
    <property type="entry name" value="Dihydroorotate dehydrogenase family protein"/>
    <property type="match status" value="1"/>
</dbReference>
<gene>
    <name evidence="19" type="ORF">TVAG_056990</name>
</gene>
<keyword evidence="12" id="KW-0665">Pyrimidine biosynthesis</keyword>
<organism evidence="19 20">
    <name type="scientific">Trichomonas vaginalis (strain ATCC PRA-98 / G3)</name>
    <dbReference type="NCBI Taxonomy" id="412133"/>
    <lineage>
        <taxon>Eukaryota</taxon>
        <taxon>Metamonada</taxon>
        <taxon>Parabasalia</taxon>
        <taxon>Trichomonadida</taxon>
        <taxon>Trichomonadidae</taxon>
        <taxon>Trichomonas</taxon>
    </lineage>
</organism>
<dbReference type="AlphaFoldDB" id="A2EKA7"/>
<feature type="domain" description="4Fe-4S ferredoxin-type" evidence="18">
    <location>
        <begin position="342"/>
        <end position="365"/>
    </location>
</feature>
<dbReference type="InterPro" id="IPR013785">
    <property type="entry name" value="Aldolase_TIM"/>
</dbReference>
<dbReference type="FunFam" id="3.30.70.20:FF:000033">
    <property type="entry name" value="Anaerobic sulfite reductase subunit AsrC"/>
    <property type="match status" value="1"/>
</dbReference>
<dbReference type="RefSeq" id="XP_001319128.1">
    <property type="nucleotide sequence ID" value="XM_001319093.1"/>
</dbReference>
<dbReference type="GO" id="GO:0004152">
    <property type="term" value="F:dihydroorotate dehydrogenase activity"/>
    <property type="evidence" value="ECO:0000318"/>
    <property type="project" value="GO_Central"/>
</dbReference>
<dbReference type="EMBL" id="DS113412">
    <property type="protein sequence ID" value="EAY06905.1"/>
    <property type="molecule type" value="Genomic_DNA"/>
</dbReference>
<evidence type="ECO:0000256" key="5">
    <source>
        <dbReference type="ARBA" id="ARBA00010804"/>
    </source>
</evidence>
<comment type="similarity">
    <text evidence="5">Belongs to the dihydropyrimidine dehydrogenase family.</text>
</comment>
<dbReference type="InterPro" id="IPR017896">
    <property type="entry name" value="4Fe4S_Fe-S-bd"/>
</dbReference>
<dbReference type="InterPro" id="IPR017900">
    <property type="entry name" value="4Fe4S_Fe_S_CS"/>
</dbReference>
<evidence type="ECO:0000256" key="12">
    <source>
        <dbReference type="ARBA" id="ARBA00022975"/>
    </source>
</evidence>
<dbReference type="Gene3D" id="3.20.20.70">
    <property type="entry name" value="Aldolase class I"/>
    <property type="match status" value="1"/>
</dbReference>
<evidence type="ECO:0000256" key="4">
    <source>
        <dbReference type="ARBA" id="ARBA00004725"/>
    </source>
</evidence>
<dbReference type="SUPFAM" id="SSF54862">
    <property type="entry name" value="4Fe-4S ferredoxins"/>
    <property type="match status" value="1"/>
</dbReference>
<dbReference type="GO" id="GO:0006207">
    <property type="term" value="P:'de novo' pyrimidine nucleobase biosynthetic process"/>
    <property type="evidence" value="ECO:0000318"/>
    <property type="project" value="GO_Central"/>
</dbReference>
<dbReference type="KEGG" id="tva:4764788"/>
<dbReference type="PROSITE" id="PS51379">
    <property type="entry name" value="4FE4S_FER_2"/>
    <property type="match status" value="2"/>
</dbReference>
<evidence type="ECO:0000313" key="20">
    <source>
        <dbReference type="Proteomes" id="UP000001542"/>
    </source>
</evidence>
<dbReference type="VEuPathDB" id="TrichDB:TVAG_056990"/>
<dbReference type="SMR" id="A2EKA7"/>
<dbReference type="PANTHER" id="PTHR48109">
    <property type="entry name" value="DIHYDROOROTATE DEHYDROGENASE (QUINONE), MITOCHONDRIAL-RELATED"/>
    <property type="match status" value="1"/>
</dbReference>
<dbReference type="STRING" id="5722.A2EKA7"/>
<dbReference type="InterPro" id="IPR001295">
    <property type="entry name" value="Dihydroorotate_DH_CS"/>
</dbReference>
<evidence type="ECO:0000256" key="3">
    <source>
        <dbReference type="ARBA" id="ARBA00004496"/>
    </source>
</evidence>
<evidence type="ECO:0000256" key="11">
    <source>
        <dbReference type="ARBA" id="ARBA00022737"/>
    </source>
</evidence>
<proteinExistence type="inferred from homology"/>
<evidence type="ECO:0000256" key="6">
    <source>
        <dbReference type="ARBA" id="ARBA00022448"/>
    </source>
</evidence>
<protein>
    <recommendedName>
        <fullName evidence="17">Dihydrothymine dehydrogenase</fullName>
    </recommendedName>
    <alternativeName>
        <fullName evidence="16">Dihydrouracil dehydrogenase</fullName>
    </alternativeName>
</protein>
<dbReference type="VEuPathDB" id="TrichDB:TVAGG3_0772750"/>
<keyword evidence="6" id="KW-0813">Transport</keyword>